<keyword evidence="2" id="KW-0378">Hydrolase</keyword>
<evidence type="ECO:0000259" key="1">
    <source>
        <dbReference type="Pfam" id="PF01926"/>
    </source>
</evidence>
<dbReference type="AlphaFoldDB" id="A0AAJ0MGS8"/>
<dbReference type="GO" id="GO:0005525">
    <property type="term" value="F:GTP binding"/>
    <property type="evidence" value="ECO:0007669"/>
    <property type="project" value="InterPro"/>
</dbReference>
<gene>
    <name evidence="2" type="ORF">B0T25DRAFT_499895</name>
</gene>
<dbReference type="Proteomes" id="UP001275084">
    <property type="component" value="Unassembled WGS sequence"/>
</dbReference>
<keyword evidence="3" id="KW-1185">Reference proteome</keyword>
<protein>
    <submittedName>
        <fullName evidence="2">P-loop containing nucleoside triphosphate hydrolase protein</fullName>
    </submittedName>
</protein>
<sequence length="307" mass="34526">MIAVLGVTGAGKSTFINTASGQNLLKISHGSQPCTQNPRAVEFQIEVGNGNRTIVLIDTPGFDDDKRSDVRILEDIATWMARKGYLKERMLDGLIFLHPVTLTRAGGSELNRTQLLEKILGPDAYSRVLIATTMWDYIVSEDLVKDRLESRLSPGGVWYELTSKGALYVKHRNTKDSAHEIIRRIVGITDSKGKPKTLLETELQEKQGRVVQTSAGKSLESRIQRDIMVLQDQIRKHLEQRPSGSYQNDGISEHKATWKRWNKDHRKLQGQLAGKEGELKQLQNVVVSAQYSPRISPPHHLPSQYLD</sequence>
<reference evidence="2" key="1">
    <citation type="journal article" date="2023" name="Mol. Phylogenet. Evol.">
        <title>Genome-scale phylogeny and comparative genomics of the fungal order Sordariales.</title>
        <authorList>
            <person name="Hensen N."/>
            <person name="Bonometti L."/>
            <person name="Westerberg I."/>
            <person name="Brannstrom I.O."/>
            <person name="Guillou S."/>
            <person name="Cros-Aarteil S."/>
            <person name="Calhoun S."/>
            <person name="Haridas S."/>
            <person name="Kuo A."/>
            <person name="Mondo S."/>
            <person name="Pangilinan J."/>
            <person name="Riley R."/>
            <person name="LaButti K."/>
            <person name="Andreopoulos B."/>
            <person name="Lipzen A."/>
            <person name="Chen C."/>
            <person name="Yan M."/>
            <person name="Daum C."/>
            <person name="Ng V."/>
            <person name="Clum A."/>
            <person name="Steindorff A."/>
            <person name="Ohm R.A."/>
            <person name="Martin F."/>
            <person name="Silar P."/>
            <person name="Natvig D.O."/>
            <person name="Lalanne C."/>
            <person name="Gautier V."/>
            <person name="Ament-Velasquez S.L."/>
            <person name="Kruys A."/>
            <person name="Hutchinson M.I."/>
            <person name="Powell A.J."/>
            <person name="Barry K."/>
            <person name="Miller A.N."/>
            <person name="Grigoriev I.V."/>
            <person name="Debuchy R."/>
            <person name="Gladieux P."/>
            <person name="Hiltunen Thoren M."/>
            <person name="Johannesson H."/>
        </authorList>
    </citation>
    <scope>NUCLEOTIDE SEQUENCE</scope>
    <source>
        <strain evidence="2">CBS 955.72</strain>
    </source>
</reference>
<dbReference type="EMBL" id="JAUIQD010000003">
    <property type="protein sequence ID" value="KAK3358106.1"/>
    <property type="molecule type" value="Genomic_DNA"/>
</dbReference>
<accession>A0AAJ0MGS8</accession>
<dbReference type="Pfam" id="PF01926">
    <property type="entry name" value="MMR_HSR1"/>
    <property type="match status" value="1"/>
</dbReference>
<dbReference type="SUPFAM" id="SSF52540">
    <property type="entry name" value="P-loop containing nucleoside triphosphate hydrolases"/>
    <property type="match status" value="1"/>
</dbReference>
<evidence type="ECO:0000313" key="3">
    <source>
        <dbReference type="Proteomes" id="UP001275084"/>
    </source>
</evidence>
<reference evidence="2" key="2">
    <citation type="submission" date="2023-06" db="EMBL/GenBank/DDBJ databases">
        <authorList>
            <consortium name="Lawrence Berkeley National Laboratory"/>
            <person name="Haridas S."/>
            <person name="Hensen N."/>
            <person name="Bonometti L."/>
            <person name="Westerberg I."/>
            <person name="Brannstrom I.O."/>
            <person name="Guillou S."/>
            <person name="Cros-Aarteil S."/>
            <person name="Calhoun S."/>
            <person name="Kuo A."/>
            <person name="Mondo S."/>
            <person name="Pangilinan J."/>
            <person name="Riley R."/>
            <person name="Labutti K."/>
            <person name="Andreopoulos B."/>
            <person name="Lipzen A."/>
            <person name="Chen C."/>
            <person name="Yanf M."/>
            <person name="Daum C."/>
            <person name="Ng V."/>
            <person name="Clum A."/>
            <person name="Steindorff A."/>
            <person name="Ohm R."/>
            <person name="Martin F."/>
            <person name="Silar P."/>
            <person name="Natvig D."/>
            <person name="Lalanne C."/>
            <person name="Gautier V."/>
            <person name="Ament-Velasquez S.L."/>
            <person name="Kruys A."/>
            <person name="Hutchinson M.I."/>
            <person name="Powell A.J."/>
            <person name="Barry K."/>
            <person name="Miller A.N."/>
            <person name="Grigoriev I.V."/>
            <person name="Debuchy R."/>
            <person name="Gladieux P."/>
            <person name="Thoren M.H."/>
            <person name="Johannesson H."/>
        </authorList>
    </citation>
    <scope>NUCLEOTIDE SEQUENCE</scope>
    <source>
        <strain evidence="2">CBS 955.72</strain>
    </source>
</reference>
<evidence type="ECO:0000313" key="2">
    <source>
        <dbReference type="EMBL" id="KAK3358106.1"/>
    </source>
</evidence>
<name>A0AAJ0MGS8_9PEZI</name>
<dbReference type="InterPro" id="IPR027417">
    <property type="entry name" value="P-loop_NTPase"/>
</dbReference>
<dbReference type="Gene3D" id="3.40.50.300">
    <property type="entry name" value="P-loop containing nucleotide triphosphate hydrolases"/>
    <property type="match status" value="1"/>
</dbReference>
<dbReference type="InterPro" id="IPR006073">
    <property type="entry name" value="GTP-bd"/>
</dbReference>
<feature type="domain" description="G" evidence="1">
    <location>
        <begin position="2"/>
        <end position="98"/>
    </location>
</feature>
<proteinExistence type="predicted"/>
<organism evidence="2 3">
    <name type="scientific">Lasiosphaeria hispida</name>
    <dbReference type="NCBI Taxonomy" id="260671"/>
    <lineage>
        <taxon>Eukaryota</taxon>
        <taxon>Fungi</taxon>
        <taxon>Dikarya</taxon>
        <taxon>Ascomycota</taxon>
        <taxon>Pezizomycotina</taxon>
        <taxon>Sordariomycetes</taxon>
        <taxon>Sordariomycetidae</taxon>
        <taxon>Sordariales</taxon>
        <taxon>Lasiosphaeriaceae</taxon>
        <taxon>Lasiosphaeria</taxon>
    </lineage>
</organism>
<dbReference type="GO" id="GO:0016787">
    <property type="term" value="F:hydrolase activity"/>
    <property type="evidence" value="ECO:0007669"/>
    <property type="project" value="UniProtKB-KW"/>
</dbReference>
<comment type="caution">
    <text evidence="2">The sequence shown here is derived from an EMBL/GenBank/DDBJ whole genome shotgun (WGS) entry which is preliminary data.</text>
</comment>